<gene>
    <name evidence="1" type="ORF">FCL40_02985</name>
</gene>
<sequence>MTESIHAHELLNLIGQQSEPLTLDQIKALAAERFGSDARFFTCRLDDQSIEQIVTFFVKMEKVAPMGEGYVLNRGNLCSH</sequence>
<evidence type="ECO:0000313" key="1">
    <source>
        <dbReference type="EMBL" id="TKB51534.1"/>
    </source>
</evidence>
<dbReference type="Pfam" id="PF10678">
    <property type="entry name" value="DUF2492"/>
    <property type="match status" value="1"/>
</dbReference>
<dbReference type="Proteomes" id="UP000305674">
    <property type="component" value="Unassembled WGS sequence"/>
</dbReference>
<dbReference type="RefSeq" id="WP_136851188.1">
    <property type="nucleotide sequence ID" value="NZ_SWCI01000001.1"/>
</dbReference>
<evidence type="ECO:0000313" key="2">
    <source>
        <dbReference type="Proteomes" id="UP000305674"/>
    </source>
</evidence>
<protein>
    <submittedName>
        <fullName evidence="1">DUF2492 family protein</fullName>
    </submittedName>
</protein>
<dbReference type="AlphaFoldDB" id="A0A4U1BL60"/>
<accession>A0A4U1BL60</accession>
<dbReference type="EMBL" id="SWCI01000001">
    <property type="protein sequence ID" value="TKB51534.1"/>
    <property type="molecule type" value="Genomic_DNA"/>
</dbReference>
<dbReference type="InterPro" id="IPR019620">
    <property type="entry name" value="Metal-bd_prot_put"/>
</dbReference>
<dbReference type="OrthoDB" id="285410at2"/>
<dbReference type="NCBIfam" id="TIGR03853">
    <property type="entry name" value="matur_matur"/>
    <property type="match status" value="1"/>
</dbReference>
<reference evidence="1 2" key="1">
    <citation type="submission" date="2019-04" db="EMBL/GenBank/DDBJ databases">
        <authorList>
            <person name="Hwang J.C."/>
        </authorList>
    </citation>
    <scope>NUCLEOTIDE SEQUENCE [LARGE SCALE GENOMIC DNA]</scope>
    <source>
        <strain evidence="1 2">IMCC35001</strain>
    </source>
</reference>
<organism evidence="1 2">
    <name type="scientific">Ferrimonas sediminicola</name>
    <dbReference type="NCBI Taxonomy" id="2569538"/>
    <lineage>
        <taxon>Bacteria</taxon>
        <taxon>Pseudomonadati</taxon>
        <taxon>Pseudomonadota</taxon>
        <taxon>Gammaproteobacteria</taxon>
        <taxon>Alteromonadales</taxon>
        <taxon>Ferrimonadaceae</taxon>
        <taxon>Ferrimonas</taxon>
    </lineage>
</organism>
<comment type="caution">
    <text evidence="1">The sequence shown here is derived from an EMBL/GenBank/DDBJ whole genome shotgun (WGS) entry which is preliminary data.</text>
</comment>
<keyword evidence="2" id="KW-1185">Reference proteome</keyword>
<proteinExistence type="predicted"/>
<name>A0A4U1BL60_9GAMM</name>